<dbReference type="EMBL" id="KN823077">
    <property type="protein sequence ID" value="KIO23768.1"/>
    <property type="molecule type" value="Genomic_DNA"/>
</dbReference>
<dbReference type="HOGENOM" id="CLU_2924408_0_0_1"/>
<proteinExistence type="predicted"/>
<dbReference type="Proteomes" id="UP000054248">
    <property type="component" value="Unassembled WGS sequence"/>
</dbReference>
<reference evidence="2" key="2">
    <citation type="submission" date="2015-01" db="EMBL/GenBank/DDBJ databases">
        <title>Evolutionary Origins and Diversification of the Mycorrhizal Mutualists.</title>
        <authorList>
            <consortium name="DOE Joint Genome Institute"/>
            <consortium name="Mycorrhizal Genomics Consortium"/>
            <person name="Kohler A."/>
            <person name="Kuo A."/>
            <person name="Nagy L.G."/>
            <person name="Floudas D."/>
            <person name="Copeland A."/>
            <person name="Barry K.W."/>
            <person name="Cichocki N."/>
            <person name="Veneault-Fourrey C."/>
            <person name="LaButti K."/>
            <person name="Lindquist E.A."/>
            <person name="Lipzen A."/>
            <person name="Lundell T."/>
            <person name="Morin E."/>
            <person name="Murat C."/>
            <person name="Riley R."/>
            <person name="Ohm R."/>
            <person name="Sun H."/>
            <person name="Tunlid A."/>
            <person name="Henrissat B."/>
            <person name="Grigoriev I.V."/>
            <person name="Hibbett D.S."/>
            <person name="Martin F."/>
        </authorList>
    </citation>
    <scope>NUCLEOTIDE SEQUENCE [LARGE SCALE GENOMIC DNA]</scope>
    <source>
        <strain evidence="2">MUT 4182</strain>
    </source>
</reference>
<name>A0A0C3KQT0_9AGAM</name>
<evidence type="ECO:0000313" key="2">
    <source>
        <dbReference type="Proteomes" id="UP000054248"/>
    </source>
</evidence>
<accession>A0A0C3KQT0</accession>
<reference evidence="1 2" key="1">
    <citation type="submission" date="2014-04" db="EMBL/GenBank/DDBJ databases">
        <authorList>
            <consortium name="DOE Joint Genome Institute"/>
            <person name="Kuo A."/>
            <person name="Girlanda M."/>
            <person name="Perotto S."/>
            <person name="Kohler A."/>
            <person name="Nagy L.G."/>
            <person name="Floudas D."/>
            <person name="Copeland A."/>
            <person name="Barry K.W."/>
            <person name="Cichocki N."/>
            <person name="Veneault-Fourrey C."/>
            <person name="LaButti K."/>
            <person name="Lindquist E.A."/>
            <person name="Lipzen A."/>
            <person name="Lundell T."/>
            <person name="Morin E."/>
            <person name="Murat C."/>
            <person name="Sun H."/>
            <person name="Tunlid A."/>
            <person name="Henrissat B."/>
            <person name="Grigoriev I.V."/>
            <person name="Hibbett D.S."/>
            <person name="Martin F."/>
            <person name="Nordberg H.P."/>
            <person name="Cantor M.N."/>
            <person name="Hua S.X."/>
        </authorList>
    </citation>
    <scope>NUCLEOTIDE SEQUENCE [LARGE SCALE GENOMIC DNA]</scope>
    <source>
        <strain evidence="1 2">MUT 4182</strain>
    </source>
</reference>
<dbReference type="AlphaFoldDB" id="A0A0C3KQT0"/>
<sequence length="61" mass="6607">MHTDAAQSGDSAHTRTNCMKIFERTILPGLGRSFASSGSTYFGDFNGRVSVRSNPQHPPPI</sequence>
<evidence type="ECO:0000313" key="1">
    <source>
        <dbReference type="EMBL" id="KIO23768.1"/>
    </source>
</evidence>
<gene>
    <name evidence="1" type="ORF">M407DRAFT_26821</name>
</gene>
<protein>
    <submittedName>
        <fullName evidence="1">Uncharacterized protein</fullName>
    </submittedName>
</protein>
<keyword evidence="2" id="KW-1185">Reference proteome</keyword>
<organism evidence="1 2">
    <name type="scientific">Tulasnella calospora MUT 4182</name>
    <dbReference type="NCBI Taxonomy" id="1051891"/>
    <lineage>
        <taxon>Eukaryota</taxon>
        <taxon>Fungi</taxon>
        <taxon>Dikarya</taxon>
        <taxon>Basidiomycota</taxon>
        <taxon>Agaricomycotina</taxon>
        <taxon>Agaricomycetes</taxon>
        <taxon>Cantharellales</taxon>
        <taxon>Tulasnellaceae</taxon>
        <taxon>Tulasnella</taxon>
    </lineage>
</organism>